<dbReference type="CDD" id="cd01949">
    <property type="entry name" value="GGDEF"/>
    <property type="match status" value="1"/>
</dbReference>
<protein>
    <submittedName>
        <fullName evidence="2">GGDEF domain-containing protein</fullName>
        <ecNumber evidence="2">2.7.7.65</ecNumber>
    </submittedName>
</protein>
<feature type="domain" description="GGDEF" evidence="1">
    <location>
        <begin position="12"/>
        <end position="107"/>
    </location>
</feature>
<dbReference type="InterPro" id="IPR043128">
    <property type="entry name" value="Rev_trsase/Diguanyl_cyclase"/>
</dbReference>
<dbReference type="Proteomes" id="UP001457898">
    <property type="component" value="Unassembled WGS sequence"/>
</dbReference>
<dbReference type="InterPro" id="IPR000160">
    <property type="entry name" value="GGDEF_dom"/>
</dbReference>
<comment type="caution">
    <text evidence="2">The sequence shown here is derived from an EMBL/GenBank/DDBJ whole genome shotgun (WGS) entry which is preliminary data.</text>
</comment>
<dbReference type="RefSeq" id="WP_148391419.1">
    <property type="nucleotide sequence ID" value="NZ_JBBMFP010000002.1"/>
</dbReference>
<dbReference type="InterPro" id="IPR050469">
    <property type="entry name" value="Diguanylate_Cyclase"/>
</dbReference>
<dbReference type="NCBIfam" id="TIGR00254">
    <property type="entry name" value="GGDEF"/>
    <property type="match status" value="1"/>
</dbReference>
<name>A0ABV1DHX5_9FIRM</name>
<dbReference type="SUPFAM" id="SSF55073">
    <property type="entry name" value="Nucleotide cyclase"/>
    <property type="match status" value="1"/>
</dbReference>
<dbReference type="Pfam" id="PF00990">
    <property type="entry name" value="GGDEF"/>
    <property type="match status" value="1"/>
</dbReference>
<evidence type="ECO:0000313" key="2">
    <source>
        <dbReference type="EMBL" id="MEQ2429969.1"/>
    </source>
</evidence>
<sequence>MAAIEAFRDEDALCAVYLFDLDDLKRIHDTQGHGKGDEALCRFGSFLSSHARETDVLARYGGDEFVVIMKNMKTEAAMKKSEDICQAMKKERAFIGTPAACSVGVAV</sequence>
<dbReference type="PANTHER" id="PTHR45138">
    <property type="entry name" value="REGULATORY COMPONENTS OF SENSORY TRANSDUCTION SYSTEM"/>
    <property type="match status" value="1"/>
</dbReference>
<dbReference type="PROSITE" id="PS50887">
    <property type="entry name" value="GGDEF"/>
    <property type="match status" value="1"/>
</dbReference>
<organism evidence="2 3">
    <name type="scientific">Blautia caccae</name>
    <dbReference type="NCBI Taxonomy" id="3133175"/>
    <lineage>
        <taxon>Bacteria</taxon>
        <taxon>Bacillati</taxon>
        <taxon>Bacillota</taxon>
        <taxon>Clostridia</taxon>
        <taxon>Lachnospirales</taxon>
        <taxon>Lachnospiraceae</taxon>
        <taxon>Blautia</taxon>
    </lineage>
</organism>
<gene>
    <name evidence="2" type="ORF">WMO65_03040</name>
</gene>
<evidence type="ECO:0000259" key="1">
    <source>
        <dbReference type="PROSITE" id="PS50887"/>
    </source>
</evidence>
<dbReference type="GO" id="GO:0052621">
    <property type="term" value="F:diguanylate cyclase activity"/>
    <property type="evidence" value="ECO:0007669"/>
    <property type="project" value="UniProtKB-EC"/>
</dbReference>
<dbReference type="InterPro" id="IPR029787">
    <property type="entry name" value="Nucleotide_cyclase"/>
</dbReference>
<dbReference type="EMBL" id="JBBMFP010000002">
    <property type="protein sequence ID" value="MEQ2429969.1"/>
    <property type="molecule type" value="Genomic_DNA"/>
</dbReference>
<keyword evidence="3" id="KW-1185">Reference proteome</keyword>
<proteinExistence type="predicted"/>
<evidence type="ECO:0000313" key="3">
    <source>
        <dbReference type="Proteomes" id="UP001457898"/>
    </source>
</evidence>
<dbReference type="EC" id="2.7.7.65" evidence="2"/>
<dbReference type="SMART" id="SM00267">
    <property type="entry name" value="GGDEF"/>
    <property type="match status" value="1"/>
</dbReference>
<reference evidence="2 3" key="1">
    <citation type="submission" date="2024-03" db="EMBL/GenBank/DDBJ databases">
        <title>Human intestinal bacterial collection.</title>
        <authorList>
            <person name="Pauvert C."/>
            <person name="Hitch T.C.A."/>
            <person name="Clavel T."/>
        </authorList>
    </citation>
    <scope>NUCLEOTIDE SEQUENCE [LARGE SCALE GENOMIC DNA]</scope>
    <source>
        <strain evidence="2 3">CLA-SR-H028</strain>
    </source>
</reference>
<accession>A0ABV1DHX5</accession>
<dbReference type="Gene3D" id="3.30.70.270">
    <property type="match status" value="1"/>
</dbReference>
<dbReference type="PANTHER" id="PTHR45138:SF9">
    <property type="entry name" value="DIGUANYLATE CYCLASE DGCM-RELATED"/>
    <property type="match status" value="1"/>
</dbReference>
<keyword evidence="2" id="KW-0548">Nucleotidyltransferase</keyword>
<keyword evidence="2" id="KW-0808">Transferase</keyword>